<name>A0A439CU48_9PEZI</name>
<keyword evidence="1" id="KW-0732">Signal</keyword>
<gene>
    <name evidence="2" type="ORF">EKO27_g9408</name>
</gene>
<feature type="signal peptide" evidence="1">
    <location>
        <begin position="1"/>
        <end position="21"/>
    </location>
</feature>
<feature type="chain" id="PRO_5019161819" evidence="1">
    <location>
        <begin position="22"/>
        <end position="387"/>
    </location>
</feature>
<dbReference type="Proteomes" id="UP000286045">
    <property type="component" value="Unassembled WGS sequence"/>
</dbReference>
<accession>A0A439CU48</accession>
<evidence type="ECO:0000313" key="3">
    <source>
        <dbReference type="Proteomes" id="UP000286045"/>
    </source>
</evidence>
<evidence type="ECO:0000256" key="1">
    <source>
        <dbReference type="SAM" id="SignalP"/>
    </source>
</evidence>
<dbReference type="EMBL" id="RYZI01000410">
    <property type="protein sequence ID" value="RWA05704.1"/>
    <property type="molecule type" value="Genomic_DNA"/>
</dbReference>
<protein>
    <submittedName>
        <fullName evidence="2">Uncharacterized protein</fullName>
    </submittedName>
</protein>
<dbReference type="STRING" id="363999.A0A439CU48"/>
<organism evidence="2 3">
    <name type="scientific">Xylaria grammica</name>
    <dbReference type="NCBI Taxonomy" id="363999"/>
    <lineage>
        <taxon>Eukaryota</taxon>
        <taxon>Fungi</taxon>
        <taxon>Dikarya</taxon>
        <taxon>Ascomycota</taxon>
        <taxon>Pezizomycotina</taxon>
        <taxon>Sordariomycetes</taxon>
        <taxon>Xylariomycetidae</taxon>
        <taxon>Xylariales</taxon>
        <taxon>Xylariaceae</taxon>
        <taxon>Xylaria</taxon>
    </lineage>
</organism>
<reference evidence="2 3" key="1">
    <citation type="submission" date="2018-12" db="EMBL/GenBank/DDBJ databases">
        <title>Draft genome sequence of Xylaria grammica IHI A82.</title>
        <authorList>
            <person name="Buettner E."/>
            <person name="Kellner H."/>
        </authorList>
    </citation>
    <scope>NUCLEOTIDE SEQUENCE [LARGE SCALE GENOMIC DNA]</scope>
    <source>
        <strain evidence="2 3">IHI A82</strain>
    </source>
</reference>
<comment type="caution">
    <text evidence="2">The sequence shown here is derived from an EMBL/GenBank/DDBJ whole genome shotgun (WGS) entry which is preliminary data.</text>
</comment>
<evidence type="ECO:0000313" key="2">
    <source>
        <dbReference type="EMBL" id="RWA05704.1"/>
    </source>
</evidence>
<proteinExistence type="predicted"/>
<keyword evidence="3" id="KW-1185">Reference proteome</keyword>
<sequence>MTSKIARLCLLVGYLALRASAACNVYGVDYSNGGSYNIDTSSDELFSFTSIFQGCVQESVKPALVDQLGTSILALLSTQRLMARRRRQHVSRSGIAFSSMSSGQWRIVISGANVAVQRVINLTSVAPSTVIVTATPTVTVGITSTPAPTTVFSTIGTQTQTLILAPPTITTPCSGPTTTVTVTPTKATVIITSQVVRTTTDHTVTKQSTTTTTKTAYCHYTTPRASETICIGNSCNFPPDLPAPTICIGAYCPRPAAETAMVADTPTASVQEVVKVVMATTITVTETTYTVTSTSVTLAPTPTVTENVIRTITATVTPQPSTLCSGQKPGATISITAPQATVTQTSLTYSTSHATGTVTAIETKTTVSTNSASATSCWLRGGWMGAD</sequence>
<dbReference type="AlphaFoldDB" id="A0A439CU48"/>